<name>A0A558BUM2_9BACT</name>
<protein>
    <submittedName>
        <fullName evidence="1">DUF1905 domain-containing protein</fullName>
    </submittedName>
</protein>
<dbReference type="EMBL" id="VMRJ01000003">
    <property type="protein sequence ID" value="TVT40214.1"/>
    <property type="molecule type" value="Genomic_DNA"/>
</dbReference>
<keyword evidence="2" id="KW-1185">Reference proteome</keyword>
<dbReference type="OrthoDB" id="883381at2"/>
<reference evidence="1 2" key="1">
    <citation type="submission" date="2019-07" db="EMBL/GenBank/DDBJ databases">
        <title>Hymenobacter sp. straun FUR1 Genome sequencing and assembly.</title>
        <authorList>
            <person name="Chhetri G."/>
        </authorList>
    </citation>
    <scope>NUCLEOTIDE SEQUENCE [LARGE SCALE GENOMIC DNA]</scope>
    <source>
        <strain evidence="1 2">Fur1</strain>
    </source>
</reference>
<evidence type="ECO:0000313" key="2">
    <source>
        <dbReference type="Proteomes" id="UP000317624"/>
    </source>
</evidence>
<proteinExistence type="predicted"/>
<comment type="caution">
    <text evidence="1">The sequence shown here is derived from an EMBL/GenBank/DDBJ whole genome shotgun (WGS) entry which is preliminary data.</text>
</comment>
<sequence length="164" mass="17553">MSTNTLPSATFRALLEAGGPSFMPTQILVVPEAAWLAVGGKATKRVVATLNGHAVRLGLLPLEGGGRYLMLRKDLCQQLGIAIGQDVDVSLTPDPDPDHVDLPDELAEALGAWPEAEAAFARQNGAMRRAIARKVADAKRPETRARYAVELAERLAHGSHPFRA</sequence>
<dbReference type="AlphaFoldDB" id="A0A558BUM2"/>
<dbReference type="Pfam" id="PF13376">
    <property type="entry name" value="OmdA"/>
    <property type="match status" value="1"/>
</dbReference>
<dbReference type="Gene3D" id="2.40.30.100">
    <property type="entry name" value="AF2212/PG0164-like"/>
    <property type="match status" value="1"/>
</dbReference>
<evidence type="ECO:0000313" key="1">
    <source>
        <dbReference type="EMBL" id="TVT40214.1"/>
    </source>
</evidence>
<accession>A0A558BUM2</accession>
<gene>
    <name evidence="1" type="ORF">FNT36_12040</name>
</gene>
<dbReference type="Pfam" id="PF08922">
    <property type="entry name" value="DUF1905"/>
    <property type="match status" value="1"/>
</dbReference>
<dbReference type="Proteomes" id="UP000317624">
    <property type="component" value="Unassembled WGS sequence"/>
</dbReference>
<dbReference type="InterPro" id="IPR015018">
    <property type="entry name" value="DUF1905"/>
</dbReference>
<dbReference type="RefSeq" id="WP_144847898.1">
    <property type="nucleotide sequence ID" value="NZ_VMRJ01000003.1"/>
</dbReference>
<organism evidence="1 2">
    <name type="scientific">Hymenobacter setariae</name>
    <dbReference type="NCBI Taxonomy" id="2594794"/>
    <lineage>
        <taxon>Bacteria</taxon>
        <taxon>Pseudomonadati</taxon>
        <taxon>Bacteroidota</taxon>
        <taxon>Cytophagia</taxon>
        <taxon>Cytophagales</taxon>
        <taxon>Hymenobacteraceae</taxon>
        <taxon>Hymenobacter</taxon>
    </lineage>
</organism>
<dbReference type="SUPFAM" id="SSF141694">
    <property type="entry name" value="AF2212/PG0164-like"/>
    <property type="match status" value="1"/>
</dbReference>
<dbReference type="InterPro" id="IPR037079">
    <property type="entry name" value="AF2212/PG0164-like_sf"/>
</dbReference>